<keyword evidence="4 6" id="KW-0472">Membrane</keyword>
<dbReference type="PANTHER" id="PTHR23507">
    <property type="entry name" value="ZGC:174356"/>
    <property type="match status" value="1"/>
</dbReference>
<keyword evidence="2 6" id="KW-0812">Transmembrane</keyword>
<protein>
    <recommendedName>
        <fullName evidence="9">Major facilitator superfamily (MFS) profile domain-containing protein</fullName>
    </recommendedName>
</protein>
<dbReference type="InterPro" id="IPR036259">
    <property type="entry name" value="MFS_trans_sf"/>
</dbReference>
<feature type="transmembrane region" description="Helical" evidence="6">
    <location>
        <begin position="413"/>
        <end position="432"/>
    </location>
</feature>
<feature type="transmembrane region" description="Helical" evidence="6">
    <location>
        <begin position="193"/>
        <end position="216"/>
    </location>
</feature>
<keyword evidence="8" id="KW-1185">Reference proteome</keyword>
<keyword evidence="3 6" id="KW-1133">Transmembrane helix</keyword>
<gene>
    <name evidence="7" type="ORF">M407DRAFT_135214</name>
</gene>
<evidence type="ECO:0000256" key="4">
    <source>
        <dbReference type="ARBA" id="ARBA00023136"/>
    </source>
</evidence>
<comment type="subcellular location">
    <subcellularLocation>
        <location evidence="1">Membrane</location>
        <topology evidence="1">Multi-pass membrane protein</topology>
    </subcellularLocation>
</comment>
<evidence type="ECO:0000256" key="5">
    <source>
        <dbReference type="SAM" id="MobiDB-lite"/>
    </source>
</evidence>
<feature type="transmembrane region" description="Helical" evidence="6">
    <location>
        <begin position="322"/>
        <end position="342"/>
    </location>
</feature>
<dbReference type="EMBL" id="KN823170">
    <property type="protein sequence ID" value="KIO20545.1"/>
    <property type="molecule type" value="Genomic_DNA"/>
</dbReference>
<evidence type="ECO:0000256" key="1">
    <source>
        <dbReference type="ARBA" id="ARBA00004141"/>
    </source>
</evidence>
<dbReference type="PANTHER" id="PTHR23507:SF1">
    <property type="entry name" value="FI18259P1-RELATED"/>
    <property type="match status" value="1"/>
</dbReference>
<evidence type="ECO:0000256" key="3">
    <source>
        <dbReference type="ARBA" id="ARBA00022989"/>
    </source>
</evidence>
<feature type="transmembrane region" description="Helical" evidence="6">
    <location>
        <begin position="68"/>
        <end position="91"/>
    </location>
</feature>
<reference evidence="8" key="2">
    <citation type="submission" date="2015-01" db="EMBL/GenBank/DDBJ databases">
        <title>Evolutionary Origins and Diversification of the Mycorrhizal Mutualists.</title>
        <authorList>
            <consortium name="DOE Joint Genome Institute"/>
            <consortium name="Mycorrhizal Genomics Consortium"/>
            <person name="Kohler A."/>
            <person name="Kuo A."/>
            <person name="Nagy L.G."/>
            <person name="Floudas D."/>
            <person name="Copeland A."/>
            <person name="Barry K.W."/>
            <person name="Cichocki N."/>
            <person name="Veneault-Fourrey C."/>
            <person name="LaButti K."/>
            <person name="Lindquist E.A."/>
            <person name="Lipzen A."/>
            <person name="Lundell T."/>
            <person name="Morin E."/>
            <person name="Murat C."/>
            <person name="Riley R."/>
            <person name="Ohm R."/>
            <person name="Sun H."/>
            <person name="Tunlid A."/>
            <person name="Henrissat B."/>
            <person name="Grigoriev I.V."/>
            <person name="Hibbett D.S."/>
            <person name="Martin F."/>
        </authorList>
    </citation>
    <scope>NUCLEOTIDE SEQUENCE [LARGE SCALE GENOMIC DNA]</scope>
    <source>
        <strain evidence="8">MUT 4182</strain>
    </source>
</reference>
<evidence type="ECO:0000313" key="7">
    <source>
        <dbReference type="EMBL" id="KIO20545.1"/>
    </source>
</evidence>
<evidence type="ECO:0008006" key="9">
    <source>
        <dbReference type="Google" id="ProtNLM"/>
    </source>
</evidence>
<dbReference type="Gene3D" id="1.20.1250.20">
    <property type="entry name" value="MFS general substrate transporter like domains"/>
    <property type="match status" value="1"/>
</dbReference>
<dbReference type="SUPFAM" id="SSF103473">
    <property type="entry name" value="MFS general substrate transporter"/>
    <property type="match status" value="2"/>
</dbReference>
<dbReference type="AlphaFoldDB" id="A0A0C3PYU3"/>
<dbReference type="GO" id="GO:0022857">
    <property type="term" value="F:transmembrane transporter activity"/>
    <property type="evidence" value="ECO:0007669"/>
    <property type="project" value="InterPro"/>
</dbReference>
<feature type="transmembrane region" description="Helical" evidence="6">
    <location>
        <begin position="383"/>
        <end position="407"/>
    </location>
</feature>
<evidence type="ECO:0000313" key="8">
    <source>
        <dbReference type="Proteomes" id="UP000054248"/>
    </source>
</evidence>
<organism evidence="7 8">
    <name type="scientific">Tulasnella calospora MUT 4182</name>
    <dbReference type="NCBI Taxonomy" id="1051891"/>
    <lineage>
        <taxon>Eukaryota</taxon>
        <taxon>Fungi</taxon>
        <taxon>Dikarya</taxon>
        <taxon>Basidiomycota</taxon>
        <taxon>Agaricomycotina</taxon>
        <taxon>Agaricomycetes</taxon>
        <taxon>Cantharellales</taxon>
        <taxon>Tulasnellaceae</taxon>
        <taxon>Tulasnella</taxon>
    </lineage>
</organism>
<name>A0A0C3PYU3_9AGAM</name>
<evidence type="ECO:0000256" key="6">
    <source>
        <dbReference type="SAM" id="Phobius"/>
    </source>
</evidence>
<reference evidence="7 8" key="1">
    <citation type="submission" date="2014-04" db="EMBL/GenBank/DDBJ databases">
        <authorList>
            <consortium name="DOE Joint Genome Institute"/>
            <person name="Kuo A."/>
            <person name="Girlanda M."/>
            <person name="Perotto S."/>
            <person name="Kohler A."/>
            <person name="Nagy L.G."/>
            <person name="Floudas D."/>
            <person name="Copeland A."/>
            <person name="Barry K.W."/>
            <person name="Cichocki N."/>
            <person name="Veneault-Fourrey C."/>
            <person name="LaButti K."/>
            <person name="Lindquist E.A."/>
            <person name="Lipzen A."/>
            <person name="Lundell T."/>
            <person name="Morin E."/>
            <person name="Murat C."/>
            <person name="Sun H."/>
            <person name="Tunlid A."/>
            <person name="Henrissat B."/>
            <person name="Grigoriev I.V."/>
            <person name="Hibbett D.S."/>
            <person name="Martin F."/>
            <person name="Nordberg H.P."/>
            <person name="Cantor M.N."/>
            <person name="Hua S.X."/>
        </authorList>
    </citation>
    <scope>NUCLEOTIDE SEQUENCE [LARGE SCALE GENOMIC DNA]</scope>
    <source>
        <strain evidence="7 8">MUT 4182</strain>
    </source>
</reference>
<sequence>MGCSVIGLLISEGNLILVTLMQSRLPGDYWFLTASSVIDGFLGGMWTASAAAHAYLSDCTEPHARARAFSLYTGTLFIGIALGPTLGSLLVRVTGDLLTPFYIALVGHILAVLYMWLVIPESLSEEDMARNREKREIILQEQAEALRQSRRSGSWRERLWALRFFLTPFEPVMLFWPRKREVGRPGRGREWNLTLIAIAYGIMLSFVSLSAFKAQYAIAVFGWTAEELGYWLTLVGIARAFHLVVILPIITRMLKPKVSGIVLRSPAPGSPLLRASDEPSPLVDRPTEALEQQSRSSSPEPEFPVPDGQLPPHVAAKFDVKIARVSLLVELISSLVICLSVGPKSWTMGSTMQSFGSGFAPSIQSLSLFLTPPGENGKLFGSLAVVSALGGQVLGPAIFGSVFVATVGSFPKAIFIVATAGVVLASVVLSLVQLPKPAPLFPAAEEQREELE</sequence>
<feature type="transmembrane region" description="Helical" evidence="6">
    <location>
        <begin position="97"/>
        <end position="119"/>
    </location>
</feature>
<evidence type="ECO:0000256" key="2">
    <source>
        <dbReference type="ARBA" id="ARBA00022692"/>
    </source>
</evidence>
<dbReference type="HOGENOM" id="CLU_017517_1_0_1"/>
<feature type="transmembrane region" description="Helical" evidence="6">
    <location>
        <begin position="228"/>
        <end position="250"/>
    </location>
</feature>
<feature type="compositionally biased region" description="Low complexity" evidence="5">
    <location>
        <begin position="291"/>
        <end position="300"/>
    </location>
</feature>
<dbReference type="Pfam" id="PF07690">
    <property type="entry name" value="MFS_1"/>
    <property type="match status" value="1"/>
</dbReference>
<dbReference type="Proteomes" id="UP000054248">
    <property type="component" value="Unassembled WGS sequence"/>
</dbReference>
<feature type="transmembrane region" description="Helical" evidence="6">
    <location>
        <begin position="29"/>
        <end position="56"/>
    </location>
</feature>
<dbReference type="GO" id="GO:0016020">
    <property type="term" value="C:membrane"/>
    <property type="evidence" value="ECO:0007669"/>
    <property type="project" value="UniProtKB-SubCell"/>
</dbReference>
<accession>A0A0C3PYU3</accession>
<feature type="region of interest" description="Disordered" evidence="5">
    <location>
        <begin position="272"/>
        <end position="306"/>
    </location>
</feature>
<dbReference type="InterPro" id="IPR011701">
    <property type="entry name" value="MFS"/>
</dbReference>
<proteinExistence type="predicted"/>
<dbReference type="OrthoDB" id="3026777at2759"/>